<dbReference type="Proteomes" id="UP000295733">
    <property type="component" value="Unassembled WGS sequence"/>
</dbReference>
<accession>A0A4R2NG44</accession>
<comment type="caution">
    <text evidence="1">The sequence shown here is derived from an EMBL/GenBank/DDBJ whole genome shotgun (WGS) entry which is preliminary data.</text>
</comment>
<dbReference type="RefSeq" id="WP_132605699.1">
    <property type="nucleotide sequence ID" value="NZ_NRRP01000042.1"/>
</dbReference>
<proteinExistence type="predicted"/>
<gene>
    <name evidence="1" type="ORF">EV656_1211</name>
</gene>
<name>A0A4R2NG44_RHOAD</name>
<organism evidence="1 2">
    <name type="scientific">Rhodovulum adriaticum</name>
    <name type="common">Rhodopseudomonas adriatica</name>
    <dbReference type="NCBI Taxonomy" id="35804"/>
    <lineage>
        <taxon>Bacteria</taxon>
        <taxon>Pseudomonadati</taxon>
        <taxon>Pseudomonadota</taxon>
        <taxon>Alphaproteobacteria</taxon>
        <taxon>Rhodobacterales</taxon>
        <taxon>Paracoccaceae</taxon>
        <taxon>Rhodovulum</taxon>
    </lineage>
</organism>
<keyword evidence="2" id="KW-1185">Reference proteome</keyword>
<protein>
    <submittedName>
        <fullName evidence="1">Uncharacterized protein</fullName>
    </submittedName>
</protein>
<sequence>MIIERLIAGLPDRSRPQLASMRIKGIERRKVAPNDKEIQHFINAIDEEFLRREAPPKSGWTSGAQGDPRYLMSEGQRVGVVQRMETHRHSNGDVYLAEVLGQPLPEQFRHVDDARHAVDNAFAALLKTGSDPSD</sequence>
<evidence type="ECO:0000313" key="2">
    <source>
        <dbReference type="Proteomes" id="UP000295733"/>
    </source>
</evidence>
<dbReference type="OrthoDB" id="7871916at2"/>
<dbReference type="EMBL" id="SLXL01000021">
    <property type="protein sequence ID" value="TCP20267.1"/>
    <property type="molecule type" value="Genomic_DNA"/>
</dbReference>
<reference evidence="1 2" key="1">
    <citation type="submission" date="2019-03" db="EMBL/GenBank/DDBJ databases">
        <title>Genomic Encyclopedia of Type Strains, Phase IV (KMG-IV): sequencing the most valuable type-strain genomes for metagenomic binning, comparative biology and taxonomic classification.</title>
        <authorList>
            <person name="Goeker M."/>
        </authorList>
    </citation>
    <scope>NUCLEOTIDE SEQUENCE [LARGE SCALE GENOMIC DNA]</scope>
    <source>
        <strain evidence="1 2">DSM 2781</strain>
    </source>
</reference>
<dbReference type="AlphaFoldDB" id="A0A4R2NG44"/>
<evidence type="ECO:0000313" key="1">
    <source>
        <dbReference type="EMBL" id="TCP20267.1"/>
    </source>
</evidence>